<feature type="transmembrane region" description="Helical" evidence="1">
    <location>
        <begin position="168"/>
        <end position="189"/>
    </location>
</feature>
<proteinExistence type="predicted"/>
<feature type="transmembrane region" description="Helical" evidence="1">
    <location>
        <begin position="239"/>
        <end position="263"/>
    </location>
</feature>
<protein>
    <submittedName>
        <fullName evidence="2">Uncharacterized protein</fullName>
    </submittedName>
</protein>
<evidence type="ECO:0000256" key="1">
    <source>
        <dbReference type="SAM" id="Phobius"/>
    </source>
</evidence>
<dbReference type="AlphaFoldDB" id="A0A919G5B7"/>
<feature type="transmembrane region" description="Helical" evidence="1">
    <location>
        <begin position="47"/>
        <end position="70"/>
    </location>
</feature>
<feature type="transmembrane region" description="Helical" evidence="1">
    <location>
        <begin position="130"/>
        <end position="148"/>
    </location>
</feature>
<dbReference type="Proteomes" id="UP000627369">
    <property type="component" value="Unassembled WGS sequence"/>
</dbReference>
<organism evidence="2 3">
    <name type="scientific">Promicromonospora soli</name>
    <dbReference type="NCBI Taxonomy" id="2035533"/>
    <lineage>
        <taxon>Bacteria</taxon>
        <taxon>Bacillati</taxon>
        <taxon>Actinomycetota</taxon>
        <taxon>Actinomycetes</taxon>
        <taxon>Micrococcales</taxon>
        <taxon>Promicromonosporaceae</taxon>
        <taxon>Promicromonospora</taxon>
    </lineage>
</organism>
<keyword evidence="1" id="KW-0472">Membrane</keyword>
<sequence>MQTPQVRRPHAAAGAARASLIAPAPTSGSAARPLTERILDALPGRRLAWMLVWALVPWLNLIVVLGAEAFGWTTVADRSWEVANRVATSFAILLSLWGAARISDGLGQLRPALAGVVEEELPDVERLFRGVDSIAIPVILTVTVGLVLPLDEVLAGEPVGAVIQGLTWLVIGIPMATAVWVYATLQLGLYRLGRGRLTLTKYRGDRTLGLQAVGSLAFTGFWTLLGAFTPLALASSADLPSVVVTVVVLLAGIVLFFLSLRGLHRQMVTLKRRELDRARSLYEEAYRPLGQSPTLEVLQQQTGLLNAAENLEKRAERIQAWPFDEGTFARAVTIASSVVATIIARLLLAPAAL</sequence>
<gene>
    <name evidence="2" type="ORF">GCM10017772_40210</name>
</gene>
<reference evidence="2" key="1">
    <citation type="journal article" date="2014" name="Int. J. Syst. Evol. Microbiol.">
        <title>Complete genome sequence of Corynebacterium casei LMG S-19264T (=DSM 44701T), isolated from a smear-ripened cheese.</title>
        <authorList>
            <consortium name="US DOE Joint Genome Institute (JGI-PGF)"/>
            <person name="Walter F."/>
            <person name="Albersmeier A."/>
            <person name="Kalinowski J."/>
            <person name="Ruckert C."/>
        </authorList>
    </citation>
    <scope>NUCLEOTIDE SEQUENCE</scope>
    <source>
        <strain evidence="2">CGMCC 4.7398</strain>
    </source>
</reference>
<reference evidence="2" key="2">
    <citation type="submission" date="2020-09" db="EMBL/GenBank/DDBJ databases">
        <authorList>
            <person name="Sun Q."/>
            <person name="Zhou Y."/>
        </authorList>
    </citation>
    <scope>NUCLEOTIDE SEQUENCE</scope>
    <source>
        <strain evidence="2">CGMCC 4.7398</strain>
    </source>
</reference>
<keyword evidence="1" id="KW-1133">Transmembrane helix</keyword>
<accession>A0A919G5B7</accession>
<name>A0A919G5B7_9MICO</name>
<evidence type="ECO:0000313" key="2">
    <source>
        <dbReference type="EMBL" id="GHH77944.1"/>
    </source>
</evidence>
<keyword evidence="1" id="KW-0812">Transmembrane</keyword>
<comment type="caution">
    <text evidence="2">The sequence shown here is derived from an EMBL/GenBank/DDBJ whole genome shotgun (WGS) entry which is preliminary data.</text>
</comment>
<dbReference type="EMBL" id="BNAS01000006">
    <property type="protein sequence ID" value="GHH77944.1"/>
    <property type="molecule type" value="Genomic_DNA"/>
</dbReference>
<keyword evidence="3" id="KW-1185">Reference proteome</keyword>
<feature type="transmembrane region" description="Helical" evidence="1">
    <location>
        <begin position="82"/>
        <end position="100"/>
    </location>
</feature>
<evidence type="ECO:0000313" key="3">
    <source>
        <dbReference type="Proteomes" id="UP000627369"/>
    </source>
</evidence>
<feature type="transmembrane region" description="Helical" evidence="1">
    <location>
        <begin position="327"/>
        <end position="348"/>
    </location>
</feature>
<feature type="transmembrane region" description="Helical" evidence="1">
    <location>
        <begin position="210"/>
        <end position="233"/>
    </location>
</feature>